<evidence type="ECO:0000313" key="2">
    <source>
        <dbReference type="Proteomes" id="UP000499080"/>
    </source>
</evidence>
<dbReference type="AlphaFoldDB" id="A0A4Y2FVQ8"/>
<proteinExistence type="predicted"/>
<comment type="caution">
    <text evidence="1">The sequence shown here is derived from an EMBL/GenBank/DDBJ whole genome shotgun (WGS) entry which is preliminary data.</text>
</comment>
<dbReference type="Proteomes" id="UP000499080">
    <property type="component" value="Unassembled WGS sequence"/>
</dbReference>
<evidence type="ECO:0000313" key="1">
    <source>
        <dbReference type="EMBL" id="GBM45383.1"/>
    </source>
</evidence>
<keyword evidence="2" id="KW-1185">Reference proteome</keyword>
<organism evidence="1 2">
    <name type="scientific">Araneus ventricosus</name>
    <name type="common">Orbweaver spider</name>
    <name type="synonym">Epeira ventricosa</name>
    <dbReference type="NCBI Taxonomy" id="182803"/>
    <lineage>
        <taxon>Eukaryota</taxon>
        <taxon>Metazoa</taxon>
        <taxon>Ecdysozoa</taxon>
        <taxon>Arthropoda</taxon>
        <taxon>Chelicerata</taxon>
        <taxon>Arachnida</taxon>
        <taxon>Araneae</taxon>
        <taxon>Araneomorphae</taxon>
        <taxon>Entelegynae</taxon>
        <taxon>Araneoidea</taxon>
        <taxon>Araneidae</taxon>
        <taxon>Araneus</taxon>
    </lineage>
</organism>
<reference evidence="1 2" key="1">
    <citation type="journal article" date="2019" name="Sci. Rep.">
        <title>Orb-weaving spider Araneus ventricosus genome elucidates the spidroin gene catalogue.</title>
        <authorList>
            <person name="Kono N."/>
            <person name="Nakamura H."/>
            <person name="Ohtoshi R."/>
            <person name="Moran D.A.P."/>
            <person name="Shinohara A."/>
            <person name="Yoshida Y."/>
            <person name="Fujiwara M."/>
            <person name="Mori M."/>
            <person name="Tomita M."/>
            <person name="Arakawa K."/>
        </authorList>
    </citation>
    <scope>NUCLEOTIDE SEQUENCE [LARGE SCALE GENOMIC DNA]</scope>
</reference>
<dbReference type="EMBL" id="BGPR01001098">
    <property type="protein sequence ID" value="GBM45383.1"/>
    <property type="molecule type" value="Genomic_DNA"/>
</dbReference>
<protein>
    <submittedName>
        <fullName evidence="1">Uncharacterized protein</fullName>
    </submittedName>
</protein>
<name>A0A4Y2FVQ8_ARAVE</name>
<gene>
    <name evidence="1" type="ORF">AVEN_270693_1</name>
</gene>
<sequence>MQKTRHHAIPLRHLNLITSPIEKNGLNSLLHGSNIKSLNIAVVRKERRQTVASDHFLVLVCNGGFALVFNHLPVRLAASASVDRKYFIPSTNGIPWLEG</sequence>
<accession>A0A4Y2FVQ8</accession>